<organism evidence="1 2">
    <name type="scientific">Cucumis melo var. makuwa</name>
    <name type="common">Oriental melon</name>
    <dbReference type="NCBI Taxonomy" id="1194695"/>
    <lineage>
        <taxon>Eukaryota</taxon>
        <taxon>Viridiplantae</taxon>
        <taxon>Streptophyta</taxon>
        <taxon>Embryophyta</taxon>
        <taxon>Tracheophyta</taxon>
        <taxon>Spermatophyta</taxon>
        <taxon>Magnoliopsida</taxon>
        <taxon>eudicotyledons</taxon>
        <taxon>Gunneridae</taxon>
        <taxon>Pentapetalae</taxon>
        <taxon>rosids</taxon>
        <taxon>fabids</taxon>
        <taxon>Cucurbitales</taxon>
        <taxon>Cucurbitaceae</taxon>
        <taxon>Benincaseae</taxon>
        <taxon>Cucumis</taxon>
    </lineage>
</organism>
<accession>A0A5D3CGI2</accession>
<evidence type="ECO:0000313" key="1">
    <source>
        <dbReference type="EMBL" id="TYK11087.1"/>
    </source>
</evidence>
<dbReference type="EMBL" id="SSTD01010919">
    <property type="protein sequence ID" value="TYK11087.1"/>
    <property type="molecule type" value="Genomic_DNA"/>
</dbReference>
<gene>
    <name evidence="1" type="ORF">E5676_scaffold73G00770</name>
</gene>
<proteinExistence type="predicted"/>
<comment type="caution">
    <text evidence="1">The sequence shown here is derived from an EMBL/GenBank/DDBJ whole genome shotgun (WGS) entry which is preliminary data.</text>
</comment>
<dbReference type="Proteomes" id="UP000321947">
    <property type="component" value="Unassembled WGS sequence"/>
</dbReference>
<evidence type="ECO:0000313" key="2">
    <source>
        <dbReference type="Proteomes" id="UP000321947"/>
    </source>
</evidence>
<protein>
    <submittedName>
        <fullName evidence="1">Ty3-gypsy retrotransposon protein</fullName>
    </submittedName>
</protein>
<reference evidence="1 2" key="1">
    <citation type="submission" date="2019-08" db="EMBL/GenBank/DDBJ databases">
        <title>Draft genome sequences of two oriental melons (Cucumis melo L. var makuwa).</title>
        <authorList>
            <person name="Kwon S.-Y."/>
        </authorList>
    </citation>
    <scope>NUCLEOTIDE SEQUENCE [LARGE SCALE GENOMIC DNA]</scope>
    <source>
        <strain evidence="2">cv. Chang Bougi</strain>
        <tissue evidence="1">Leaf</tissue>
    </source>
</reference>
<sequence>MGAIEISRMNVIIVPRLLDIEVVEREVQEDEKLKAIFDRLLTNSDCIPRYTVRLGKLFCRSRLALLKTSSLIPTILHSFHDSNKIPVLSSTELLQPLPIPNRVWEDISMDFVDAPKGLTPYWWLWTA</sequence>
<name>A0A5D3CGI2_CUCMM</name>
<dbReference type="AlphaFoldDB" id="A0A5D3CGI2"/>